<dbReference type="STRING" id="1890683.A0A427XS57"/>
<evidence type="ECO:0000313" key="2">
    <source>
        <dbReference type="EMBL" id="RSH81601.1"/>
    </source>
</evidence>
<evidence type="ECO:0000256" key="1">
    <source>
        <dbReference type="SAM" id="MobiDB-lite"/>
    </source>
</evidence>
<dbReference type="AlphaFoldDB" id="A0A427XS57"/>
<feature type="region of interest" description="Disordered" evidence="1">
    <location>
        <begin position="34"/>
        <end position="157"/>
    </location>
</feature>
<organism evidence="2 3">
    <name type="scientific">Saitozyma podzolica</name>
    <dbReference type="NCBI Taxonomy" id="1890683"/>
    <lineage>
        <taxon>Eukaryota</taxon>
        <taxon>Fungi</taxon>
        <taxon>Dikarya</taxon>
        <taxon>Basidiomycota</taxon>
        <taxon>Agaricomycotina</taxon>
        <taxon>Tremellomycetes</taxon>
        <taxon>Tremellales</taxon>
        <taxon>Trimorphomycetaceae</taxon>
        <taxon>Saitozyma</taxon>
    </lineage>
</organism>
<dbReference type="Proteomes" id="UP000279259">
    <property type="component" value="Unassembled WGS sequence"/>
</dbReference>
<feature type="compositionally biased region" description="Basic and acidic residues" evidence="1">
    <location>
        <begin position="110"/>
        <end position="151"/>
    </location>
</feature>
<proteinExistence type="predicted"/>
<dbReference type="OrthoDB" id="18703at2759"/>
<comment type="caution">
    <text evidence="2">The sequence shown here is derived from an EMBL/GenBank/DDBJ whole genome shotgun (WGS) entry which is preliminary data.</text>
</comment>
<protein>
    <submittedName>
        <fullName evidence="2">Uncharacterized protein</fullName>
    </submittedName>
</protein>
<name>A0A427XS57_9TREE</name>
<gene>
    <name evidence="2" type="ORF">EHS25_006223</name>
</gene>
<evidence type="ECO:0000313" key="3">
    <source>
        <dbReference type="Proteomes" id="UP000279259"/>
    </source>
</evidence>
<feature type="compositionally biased region" description="Basic residues" evidence="1">
    <location>
        <begin position="74"/>
        <end position="86"/>
    </location>
</feature>
<reference evidence="2 3" key="1">
    <citation type="submission" date="2018-11" db="EMBL/GenBank/DDBJ databases">
        <title>Genome sequence of Saitozyma podzolica DSM 27192.</title>
        <authorList>
            <person name="Aliyu H."/>
            <person name="Gorte O."/>
            <person name="Ochsenreither K."/>
        </authorList>
    </citation>
    <scope>NUCLEOTIDE SEQUENCE [LARGE SCALE GENOMIC DNA]</scope>
    <source>
        <strain evidence="2 3">DSM 27192</strain>
    </source>
</reference>
<keyword evidence="3" id="KW-1185">Reference proteome</keyword>
<dbReference type="EMBL" id="RSCD01000029">
    <property type="protein sequence ID" value="RSH81601.1"/>
    <property type="molecule type" value="Genomic_DNA"/>
</dbReference>
<accession>A0A427XS57</accession>
<sequence>MPRIARSKDRSHAPAVRLPAKRDFAVPAEQVQEVVVPEGVDRSDEDTLGESSKPQPKKGLVFTPPPSLPLHPYSRSHIRREKRKAQQHLAGGELHSVAAALSESLGEVGHAQERARVRSNEERKAEKQREKARSEDEGKIGDGKGRTLSEKARRKQM</sequence>